<sequence length="170" mass="19891">MIPNVHKNSIFWEGNIRLHDWDEYFGRELKIILNIGGDSIVDEVTALHKKGYDFLIAEQARILHTVIEAIFDKYPVWQEEYGYEGKEKEILMPDIDNKNELNQLIYPIKIFIMDVEKDGFPYIGIQFDCKWDQEHGVGVMLYKDNVVDIGGSDTAFMSWIAEEDKNRKKS</sequence>
<proteinExistence type="predicted"/>
<evidence type="ECO:0000313" key="3">
    <source>
        <dbReference type="Proteomes" id="UP000223596"/>
    </source>
</evidence>
<dbReference type="EMBL" id="PDBW01000001">
    <property type="protein sequence ID" value="PFH03998.1"/>
    <property type="molecule type" value="Genomic_DNA"/>
</dbReference>
<name>A0AB36TJQ0_ACETH</name>
<evidence type="ECO:0000313" key="2">
    <source>
        <dbReference type="EMBL" id="PFH03998.1"/>
    </source>
</evidence>
<dbReference type="InterPro" id="IPR054254">
    <property type="entry name" value="DUF6985"/>
</dbReference>
<dbReference type="Proteomes" id="UP000223596">
    <property type="component" value="Unassembled WGS sequence"/>
</dbReference>
<accession>A0AB36TJQ0</accession>
<evidence type="ECO:0000259" key="1">
    <source>
        <dbReference type="Pfam" id="PF22481"/>
    </source>
</evidence>
<protein>
    <recommendedName>
        <fullName evidence="1">DUF6985 domain-containing protein</fullName>
    </recommendedName>
</protein>
<dbReference type="AlphaFoldDB" id="A0AB36TJQ0"/>
<reference evidence="2 3" key="1">
    <citation type="submission" date="2017-09" db="EMBL/GenBank/DDBJ databases">
        <title>Evaluation of Pacific Biosciences Sequencing Technology to Finishing C. thermocellum Genome Sequences.</title>
        <authorList>
            <person name="Brown S."/>
        </authorList>
    </citation>
    <scope>NUCLEOTIDE SEQUENCE [LARGE SCALE GENOMIC DNA]</scope>
    <source>
        <strain evidence="2 3">AD2</strain>
    </source>
</reference>
<feature type="domain" description="DUF6985" evidence="1">
    <location>
        <begin position="14"/>
        <end position="155"/>
    </location>
</feature>
<dbReference type="Pfam" id="PF22481">
    <property type="entry name" value="DUF6985"/>
    <property type="match status" value="1"/>
</dbReference>
<dbReference type="GeneID" id="35805416"/>
<comment type="caution">
    <text evidence="2">The sequence shown here is derived from an EMBL/GenBank/DDBJ whole genome shotgun (WGS) entry which is preliminary data.</text>
</comment>
<gene>
    <name evidence="2" type="ORF">M972_112817</name>
</gene>
<organism evidence="2 3">
    <name type="scientific">Acetivibrio thermocellus AD2</name>
    <dbReference type="NCBI Taxonomy" id="1138384"/>
    <lineage>
        <taxon>Bacteria</taxon>
        <taxon>Bacillati</taxon>
        <taxon>Bacillota</taxon>
        <taxon>Clostridia</taxon>
        <taxon>Eubacteriales</taxon>
        <taxon>Oscillospiraceae</taxon>
        <taxon>Acetivibrio</taxon>
    </lineage>
</organism>
<dbReference type="RefSeq" id="WP_003514095.1">
    <property type="nucleotide sequence ID" value="NZ_CP013828.1"/>
</dbReference>